<sequence>MCTREPNYMKYDSGAVC</sequence>
<accession>A0A0B0P0G1</accession>
<keyword evidence="2" id="KW-1185">Reference proteome</keyword>
<protein>
    <submittedName>
        <fullName evidence="1">Uncharacterized protein</fullName>
    </submittedName>
</protein>
<organism evidence="1 2">
    <name type="scientific">Gossypium arboreum</name>
    <name type="common">Tree cotton</name>
    <name type="synonym">Gossypium nanking</name>
    <dbReference type="NCBI Taxonomy" id="29729"/>
    <lineage>
        <taxon>Eukaryota</taxon>
        <taxon>Viridiplantae</taxon>
        <taxon>Streptophyta</taxon>
        <taxon>Embryophyta</taxon>
        <taxon>Tracheophyta</taxon>
        <taxon>Spermatophyta</taxon>
        <taxon>Magnoliopsida</taxon>
        <taxon>eudicotyledons</taxon>
        <taxon>Gunneridae</taxon>
        <taxon>Pentapetalae</taxon>
        <taxon>rosids</taxon>
        <taxon>malvids</taxon>
        <taxon>Malvales</taxon>
        <taxon>Malvaceae</taxon>
        <taxon>Malvoideae</taxon>
        <taxon>Gossypium</taxon>
    </lineage>
</organism>
<evidence type="ECO:0000313" key="2">
    <source>
        <dbReference type="Proteomes" id="UP000032142"/>
    </source>
</evidence>
<evidence type="ECO:0000313" key="1">
    <source>
        <dbReference type="EMBL" id="KHG18575.1"/>
    </source>
</evidence>
<reference evidence="2" key="1">
    <citation type="submission" date="2014-09" db="EMBL/GenBank/DDBJ databases">
        <authorList>
            <person name="Mudge J."/>
            <person name="Ramaraj T."/>
            <person name="Lindquist I.E."/>
            <person name="Bharti A.K."/>
            <person name="Sundararajan A."/>
            <person name="Cameron C.T."/>
            <person name="Woodward J.E."/>
            <person name="May G.D."/>
            <person name="Brubaker C."/>
            <person name="Broadhvest J."/>
            <person name="Wilkins T.A."/>
        </authorList>
    </citation>
    <scope>NUCLEOTIDE SEQUENCE</scope>
    <source>
        <strain evidence="2">cv. AKA8401</strain>
    </source>
</reference>
<proteinExistence type="predicted"/>
<dbReference type="AlphaFoldDB" id="A0A0B0P0G1"/>
<dbReference type="Proteomes" id="UP000032142">
    <property type="component" value="Unassembled WGS sequence"/>
</dbReference>
<dbReference type="EMBL" id="KN410872">
    <property type="protein sequence ID" value="KHG18575.1"/>
    <property type="molecule type" value="Genomic_DNA"/>
</dbReference>
<gene>
    <name evidence="1" type="ORF">F383_24792</name>
</gene>
<name>A0A0B0P0G1_GOSAR</name>